<proteinExistence type="predicted"/>
<dbReference type="Proteomes" id="UP000177622">
    <property type="component" value="Unassembled WGS sequence"/>
</dbReference>
<gene>
    <name evidence="1" type="ORF">PENARI_c004G00240</name>
</gene>
<name>A0A1F5LRU4_PENAI</name>
<evidence type="ECO:0000313" key="1">
    <source>
        <dbReference type="EMBL" id="OGE55750.1"/>
    </source>
</evidence>
<dbReference type="GeneID" id="34573609"/>
<dbReference type="AlphaFoldDB" id="A0A1F5LRU4"/>
<dbReference type="EMBL" id="LXJU01000004">
    <property type="protein sequence ID" value="OGE55750.1"/>
    <property type="molecule type" value="Genomic_DNA"/>
</dbReference>
<accession>A0A1F5LRU4</accession>
<keyword evidence="2" id="KW-1185">Reference proteome</keyword>
<protein>
    <submittedName>
        <fullName evidence="1">Uncharacterized protein</fullName>
    </submittedName>
</protein>
<sequence>MPAAHCKDPVQILIQLKADPDLVLDSVLDATALQVNSDDGTQPQYWNVPKSENLDVKIEQTPATMHINTDRAPNRIKVVEPLDTDDPTSIMDHVKAKIETMKRLITKEADVLAELDLLRRPQCSPDVTISSSCCNSHQVP</sequence>
<evidence type="ECO:0000313" key="2">
    <source>
        <dbReference type="Proteomes" id="UP000177622"/>
    </source>
</evidence>
<organism evidence="1 2">
    <name type="scientific">Penicillium arizonense</name>
    <dbReference type="NCBI Taxonomy" id="1835702"/>
    <lineage>
        <taxon>Eukaryota</taxon>
        <taxon>Fungi</taxon>
        <taxon>Dikarya</taxon>
        <taxon>Ascomycota</taxon>
        <taxon>Pezizomycotina</taxon>
        <taxon>Eurotiomycetes</taxon>
        <taxon>Eurotiomycetidae</taxon>
        <taxon>Eurotiales</taxon>
        <taxon>Aspergillaceae</taxon>
        <taxon>Penicillium</taxon>
    </lineage>
</organism>
<reference evidence="1 2" key="1">
    <citation type="journal article" date="2016" name="Sci. Rep.">
        <title>Penicillium arizonense, a new, genome sequenced fungal species, reveals a high chemical diversity in secreted metabolites.</title>
        <authorList>
            <person name="Grijseels S."/>
            <person name="Nielsen J.C."/>
            <person name="Randelovic M."/>
            <person name="Nielsen J."/>
            <person name="Nielsen K.F."/>
            <person name="Workman M."/>
            <person name="Frisvad J.C."/>
        </authorList>
    </citation>
    <scope>NUCLEOTIDE SEQUENCE [LARGE SCALE GENOMIC DNA]</scope>
    <source>
        <strain evidence="1 2">CBS 141311</strain>
    </source>
</reference>
<dbReference type="RefSeq" id="XP_022491179.1">
    <property type="nucleotide sequence ID" value="XM_022628875.1"/>
</dbReference>
<comment type="caution">
    <text evidence="1">The sequence shown here is derived from an EMBL/GenBank/DDBJ whole genome shotgun (WGS) entry which is preliminary data.</text>
</comment>